<dbReference type="EMBL" id="KZ668348">
    <property type="protein sequence ID" value="PPR88209.1"/>
    <property type="molecule type" value="Genomic_DNA"/>
</dbReference>
<name>A0A2P5WAT6_GOSBA</name>
<gene>
    <name evidence="1" type="ORF">GOBAR_AA32480</name>
</gene>
<organism evidence="1 2">
    <name type="scientific">Gossypium barbadense</name>
    <name type="common">Sea Island cotton</name>
    <name type="synonym">Hibiscus barbadensis</name>
    <dbReference type="NCBI Taxonomy" id="3634"/>
    <lineage>
        <taxon>Eukaryota</taxon>
        <taxon>Viridiplantae</taxon>
        <taxon>Streptophyta</taxon>
        <taxon>Embryophyta</taxon>
        <taxon>Tracheophyta</taxon>
        <taxon>Spermatophyta</taxon>
        <taxon>Magnoliopsida</taxon>
        <taxon>eudicotyledons</taxon>
        <taxon>Gunneridae</taxon>
        <taxon>Pentapetalae</taxon>
        <taxon>rosids</taxon>
        <taxon>malvids</taxon>
        <taxon>Malvales</taxon>
        <taxon>Malvaceae</taxon>
        <taxon>Malvoideae</taxon>
        <taxon>Gossypium</taxon>
    </lineage>
</organism>
<accession>A0A2P5WAT6</accession>
<dbReference type="Proteomes" id="UP000239757">
    <property type="component" value="Unassembled WGS sequence"/>
</dbReference>
<evidence type="ECO:0000313" key="1">
    <source>
        <dbReference type="EMBL" id="PPR88209.1"/>
    </source>
</evidence>
<proteinExistence type="predicted"/>
<dbReference type="AlphaFoldDB" id="A0A2P5WAT6"/>
<evidence type="ECO:0000313" key="2">
    <source>
        <dbReference type="Proteomes" id="UP000239757"/>
    </source>
</evidence>
<sequence>MSSKGGQIGTKDLNEIVIAKVAVSLVMEKLTSLLSKYVEFLRVPKTDIVAISHPVNMLPELLPMNNPPTLSTTDTKLSLSLPTKSNSIVGPPVSHFKVANPSYVGMPFGNSLLGPSG</sequence>
<reference evidence="1 2" key="1">
    <citation type="submission" date="2015-01" db="EMBL/GenBank/DDBJ databases">
        <title>Genome of allotetraploid Gossypium barbadense reveals genomic plasticity and fiber elongation in cotton evolution.</title>
        <authorList>
            <person name="Chen X."/>
            <person name="Liu X."/>
            <person name="Zhao B."/>
            <person name="Zheng H."/>
            <person name="Hu Y."/>
            <person name="Lu G."/>
            <person name="Yang C."/>
            <person name="Chen J."/>
            <person name="Shan C."/>
            <person name="Zhang L."/>
            <person name="Zhou Y."/>
            <person name="Wang L."/>
            <person name="Guo W."/>
            <person name="Bai Y."/>
            <person name="Ruan J."/>
            <person name="Shangguan X."/>
            <person name="Mao Y."/>
            <person name="Jiang J."/>
            <person name="Zhu Y."/>
            <person name="Lei J."/>
            <person name="Kang H."/>
            <person name="Chen S."/>
            <person name="He X."/>
            <person name="Wang R."/>
            <person name="Wang Y."/>
            <person name="Chen J."/>
            <person name="Wang L."/>
            <person name="Yu S."/>
            <person name="Wang B."/>
            <person name="Wei J."/>
            <person name="Song S."/>
            <person name="Lu X."/>
            <person name="Gao Z."/>
            <person name="Gu W."/>
            <person name="Deng X."/>
            <person name="Ma D."/>
            <person name="Wang S."/>
            <person name="Liang W."/>
            <person name="Fang L."/>
            <person name="Cai C."/>
            <person name="Zhu X."/>
            <person name="Zhou B."/>
            <person name="Zhang Y."/>
            <person name="Chen Z."/>
            <person name="Xu S."/>
            <person name="Zhu R."/>
            <person name="Wang S."/>
            <person name="Zhang T."/>
            <person name="Zhao G."/>
        </authorList>
    </citation>
    <scope>NUCLEOTIDE SEQUENCE [LARGE SCALE GENOMIC DNA]</scope>
    <source>
        <strain evidence="2">cv. Xinhai21</strain>
        <tissue evidence="1">Leaf</tissue>
    </source>
</reference>
<protein>
    <submittedName>
        <fullName evidence="1">Uncharacterized protein</fullName>
    </submittedName>
</protein>